<sequence length="85" mass="9297">MDTKPTSCLGSTGHATPKRRMRIVLRRRQSAPRPTQPGSSSPCPGVFSDLPAVMPVVCEEIAILRAHLAREIEAILFDEIDGPFL</sequence>
<protein>
    <submittedName>
        <fullName evidence="2">Uncharacterized protein</fullName>
    </submittedName>
</protein>
<dbReference type="OrthoDB" id="7597095at2"/>
<feature type="region of interest" description="Disordered" evidence="1">
    <location>
        <begin position="1"/>
        <end position="21"/>
    </location>
</feature>
<name>A0A501XQW7_9SPHN</name>
<gene>
    <name evidence="2" type="ORF">FJQ54_04430</name>
</gene>
<organism evidence="2 3">
    <name type="scientific">Sandaracinobacter neustonicus</name>
    <dbReference type="NCBI Taxonomy" id="1715348"/>
    <lineage>
        <taxon>Bacteria</taxon>
        <taxon>Pseudomonadati</taxon>
        <taxon>Pseudomonadota</taxon>
        <taxon>Alphaproteobacteria</taxon>
        <taxon>Sphingomonadales</taxon>
        <taxon>Sphingosinicellaceae</taxon>
        <taxon>Sandaracinobacter</taxon>
    </lineage>
</organism>
<evidence type="ECO:0000313" key="3">
    <source>
        <dbReference type="Proteomes" id="UP000319897"/>
    </source>
</evidence>
<dbReference type="EMBL" id="VFSU01000013">
    <property type="protein sequence ID" value="TPE63098.1"/>
    <property type="molecule type" value="Genomic_DNA"/>
</dbReference>
<dbReference type="RefSeq" id="WP_140927227.1">
    <property type="nucleotide sequence ID" value="NZ_VFSU01000013.1"/>
</dbReference>
<evidence type="ECO:0000256" key="1">
    <source>
        <dbReference type="SAM" id="MobiDB-lite"/>
    </source>
</evidence>
<dbReference type="AlphaFoldDB" id="A0A501XQW7"/>
<dbReference type="Proteomes" id="UP000319897">
    <property type="component" value="Unassembled WGS sequence"/>
</dbReference>
<evidence type="ECO:0000313" key="2">
    <source>
        <dbReference type="EMBL" id="TPE63098.1"/>
    </source>
</evidence>
<proteinExistence type="predicted"/>
<accession>A0A501XQW7</accession>
<comment type="caution">
    <text evidence="2">The sequence shown here is derived from an EMBL/GenBank/DDBJ whole genome shotgun (WGS) entry which is preliminary data.</text>
</comment>
<keyword evidence="3" id="KW-1185">Reference proteome</keyword>
<feature type="compositionally biased region" description="Polar residues" evidence="1">
    <location>
        <begin position="1"/>
        <end position="14"/>
    </location>
</feature>
<reference evidence="2 3" key="1">
    <citation type="submission" date="2019-06" db="EMBL/GenBank/DDBJ databases">
        <authorList>
            <person name="Lee I."/>
            <person name="Jang G.I."/>
            <person name="Hwang C.Y."/>
        </authorList>
    </citation>
    <scope>NUCLEOTIDE SEQUENCE [LARGE SCALE GENOMIC DNA]</scope>
    <source>
        <strain evidence="2 3">PAMC 28131</strain>
    </source>
</reference>